<keyword evidence="3 6" id="KW-0067">ATP-binding</keyword>
<dbReference type="Pfam" id="PF17855">
    <property type="entry name" value="MCM_lid"/>
    <property type="match status" value="1"/>
</dbReference>
<dbReference type="GO" id="GO:0005524">
    <property type="term" value="F:ATP binding"/>
    <property type="evidence" value="ECO:0007669"/>
    <property type="project" value="UniProtKB-KW"/>
</dbReference>
<evidence type="ECO:0000313" key="9">
    <source>
        <dbReference type="EMBL" id="GLC56824.1"/>
    </source>
</evidence>
<dbReference type="SMART" id="SM00350">
    <property type="entry name" value="MCM"/>
    <property type="match status" value="1"/>
</dbReference>
<evidence type="ECO:0000256" key="5">
    <source>
        <dbReference type="ARBA" id="ARBA00047995"/>
    </source>
</evidence>
<dbReference type="Proteomes" id="UP001165080">
    <property type="component" value="Unassembled WGS sequence"/>
</dbReference>
<name>A0A9W6BR46_9CHLO</name>
<evidence type="ECO:0000256" key="2">
    <source>
        <dbReference type="ARBA" id="ARBA00022741"/>
    </source>
</evidence>
<dbReference type="PRINTS" id="PR01657">
    <property type="entry name" value="MCMFAMILY"/>
</dbReference>
<keyword evidence="10" id="KW-1185">Reference proteome</keyword>
<evidence type="ECO:0000256" key="3">
    <source>
        <dbReference type="ARBA" id="ARBA00022840"/>
    </source>
</evidence>
<evidence type="ECO:0000256" key="7">
    <source>
        <dbReference type="SAM" id="MobiDB-lite"/>
    </source>
</evidence>
<feature type="region of interest" description="Disordered" evidence="7">
    <location>
        <begin position="699"/>
        <end position="742"/>
    </location>
</feature>
<dbReference type="InterPro" id="IPR033762">
    <property type="entry name" value="MCM_OB"/>
</dbReference>
<gene>
    <name evidence="9" type="primary">PLEST009647</name>
    <name evidence="9" type="ORF">PLESTB_001152900</name>
</gene>
<dbReference type="Gene3D" id="2.40.50.140">
    <property type="entry name" value="Nucleic acid-binding proteins"/>
    <property type="match status" value="1"/>
</dbReference>
<protein>
    <recommendedName>
        <fullName evidence="1">DNA helicase</fullName>
        <ecNumber evidence="1">3.6.4.12</ecNumber>
    </recommendedName>
</protein>
<dbReference type="InterPro" id="IPR031327">
    <property type="entry name" value="MCM"/>
</dbReference>
<evidence type="ECO:0000313" key="10">
    <source>
        <dbReference type="Proteomes" id="UP001165080"/>
    </source>
</evidence>
<dbReference type="Gene3D" id="2.20.28.10">
    <property type="match status" value="1"/>
</dbReference>
<dbReference type="Gene3D" id="3.40.50.300">
    <property type="entry name" value="P-loop containing nucleotide triphosphate hydrolases"/>
    <property type="match status" value="1"/>
</dbReference>
<feature type="compositionally biased region" description="Low complexity" evidence="7">
    <location>
        <begin position="725"/>
        <end position="742"/>
    </location>
</feature>
<comment type="caution">
    <text evidence="9">The sequence shown here is derived from an EMBL/GenBank/DDBJ whole genome shotgun (WGS) entry which is preliminary data.</text>
</comment>
<dbReference type="GO" id="GO:0016787">
    <property type="term" value="F:hydrolase activity"/>
    <property type="evidence" value="ECO:0007669"/>
    <property type="project" value="UniProtKB-KW"/>
</dbReference>
<dbReference type="InterPro" id="IPR027417">
    <property type="entry name" value="P-loop_NTPase"/>
</dbReference>
<dbReference type="GO" id="GO:0000724">
    <property type="term" value="P:double-strand break repair via homologous recombination"/>
    <property type="evidence" value="ECO:0007669"/>
    <property type="project" value="TreeGrafter"/>
</dbReference>
<feature type="domain" description="MCM C-terminal AAA(+) ATPase" evidence="8">
    <location>
        <begin position="389"/>
        <end position="595"/>
    </location>
</feature>
<sequence length="887" mass="93321">MDAIRAAALRVLLKCCVKDLERILRCNATPEEHLGLPVSVISVADQEPELAQALYARPLEVISLLDDATLQAQTEVKNMLERQYAEARQQGQQSAADTGPQLYVFDNVHVRLVGLPSSLDPRVSPLRPPLSRVGCAQLHQLLSVTGTVVRGSPVRMWESNQVYECTRCKGRFGLKCSIESGGAVDVPEECPIQRSPPCPGSKFRKVPDVSIYSGFQEIRLQAATACLGLGEPPASLTVVLQDELADSVKPGDSVEVVGVLVPRWLSTTPGKRCELELVLIANNVTAGNAGRGGRGRPDLEPSAGLQGPAGGPLPLAPAPGSGGTVSGLRVTPEVAALFEVRGVRGGAPPWARCFCDILPALGLIKVYHMTRIPLLQDFWRSHEDAPLLGRNKILAGVCPGVAGLLPVKLATLLVLIGGVARRDEGGTHIRGELHLLLVGDPGTGKSQIMKWSCQASPGRAVLTTGRGSSGAGLTVSAVREGNSWALEAGALVLADGGLCCIDEFDGIRPAERAVIHEAMEQQTVHVAKAGLVTSLSTRTAIIGAINPRPGTTITCARPLPEITGLEGPLLSRFDLVLLLADPRHPDWDKLVAGHVLARRSLAATAADEAATSPKPQTLWADGSQRLALPAASDLGAPPPEPNLVPDGGLPGAGFPFASAASQAGTQQYAASQEPLEESRMTIAQRVAARLAGITPSAVGAPAKAQWGRSSEGGEPARTQGGTPHTAGTGSSGSQQGRRSGASAAGSAWSLEVIRAYISWVRGRPPPVMSPEAERVLVAYYGAMRRAEERVAARSTIRALESLIRVSQAHARLVCSDRVLLRDAVVAVVLADTSLQLLHVPGGDNVTCARFPRDPDQELQMHQRVVLTALGLTSLLPPPPPLLPAPPE</sequence>
<keyword evidence="4 6" id="KW-0238">DNA-binding</keyword>
<dbReference type="PANTHER" id="PTHR11630">
    <property type="entry name" value="DNA REPLICATION LICENSING FACTOR MCM FAMILY MEMBER"/>
    <property type="match status" value="1"/>
</dbReference>
<dbReference type="Pfam" id="PF17207">
    <property type="entry name" value="MCM_OB"/>
    <property type="match status" value="1"/>
</dbReference>
<dbReference type="AlphaFoldDB" id="A0A9W6BR46"/>
<dbReference type="InterPro" id="IPR001208">
    <property type="entry name" value="MCM_dom"/>
</dbReference>
<keyword evidence="2 6" id="KW-0547">Nucleotide-binding</keyword>
<dbReference type="GO" id="GO:0005634">
    <property type="term" value="C:nucleus"/>
    <property type="evidence" value="ECO:0007669"/>
    <property type="project" value="UniProtKB-SubCell"/>
</dbReference>
<proteinExistence type="inferred from homology"/>
<evidence type="ECO:0000259" key="8">
    <source>
        <dbReference type="PROSITE" id="PS50051"/>
    </source>
</evidence>
<dbReference type="SUPFAM" id="SSF50249">
    <property type="entry name" value="Nucleic acid-binding proteins"/>
    <property type="match status" value="1"/>
</dbReference>
<dbReference type="GO" id="GO:0003697">
    <property type="term" value="F:single-stranded DNA binding"/>
    <property type="evidence" value="ECO:0007669"/>
    <property type="project" value="TreeGrafter"/>
</dbReference>
<organism evidence="9 10">
    <name type="scientific">Pleodorina starrii</name>
    <dbReference type="NCBI Taxonomy" id="330485"/>
    <lineage>
        <taxon>Eukaryota</taxon>
        <taxon>Viridiplantae</taxon>
        <taxon>Chlorophyta</taxon>
        <taxon>core chlorophytes</taxon>
        <taxon>Chlorophyceae</taxon>
        <taxon>CS clade</taxon>
        <taxon>Chlamydomonadales</taxon>
        <taxon>Volvocaceae</taxon>
        <taxon>Pleodorina</taxon>
    </lineage>
</organism>
<dbReference type="GO" id="GO:0042555">
    <property type="term" value="C:MCM complex"/>
    <property type="evidence" value="ECO:0007669"/>
    <property type="project" value="TreeGrafter"/>
</dbReference>
<evidence type="ECO:0000256" key="6">
    <source>
        <dbReference type="RuleBase" id="RU004070"/>
    </source>
</evidence>
<feature type="region of interest" description="Disordered" evidence="7">
    <location>
        <begin position="630"/>
        <end position="657"/>
    </location>
</feature>
<dbReference type="InterPro" id="IPR041562">
    <property type="entry name" value="MCM_lid"/>
</dbReference>
<dbReference type="EC" id="3.6.4.12" evidence="1"/>
<evidence type="ECO:0000256" key="4">
    <source>
        <dbReference type="ARBA" id="ARBA00023125"/>
    </source>
</evidence>
<reference evidence="9 10" key="1">
    <citation type="journal article" date="2023" name="Commun. Biol.">
        <title>Reorganization of the ancestral sex-determining regions during the evolution of trioecy in Pleodorina starrii.</title>
        <authorList>
            <person name="Takahashi K."/>
            <person name="Suzuki S."/>
            <person name="Kawai-Toyooka H."/>
            <person name="Yamamoto K."/>
            <person name="Hamaji T."/>
            <person name="Ootsuki R."/>
            <person name="Yamaguchi H."/>
            <person name="Kawachi M."/>
            <person name="Higashiyama T."/>
            <person name="Nozaki H."/>
        </authorList>
    </citation>
    <scope>NUCLEOTIDE SEQUENCE [LARGE SCALE GENOMIC DNA]</scope>
    <source>
        <strain evidence="9 10">NIES-4479</strain>
    </source>
</reference>
<dbReference type="GO" id="GO:0017116">
    <property type="term" value="F:single-stranded DNA helicase activity"/>
    <property type="evidence" value="ECO:0007669"/>
    <property type="project" value="TreeGrafter"/>
</dbReference>
<comment type="similarity">
    <text evidence="6">Belongs to the MCM family.</text>
</comment>
<dbReference type="PROSITE" id="PS50051">
    <property type="entry name" value="MCM_2"/>
    <property type="match status" value="1"/>
</dbReference>
<accession>A0A9W6BR46</accession>
<comment type="catalytic activity">
    <reaction evidence="5">
        <text>ATP + H2O = ADP + phosphate + H(+)</text>
        <dbReference type="Rhea" id="RHEA:13065"/>
        <dbReference type="ChEBI" id="CHEBI:15377"/>
        <dbReference type="ChEBI" id="CHEBI:15378"/>
        <dbReference type="ChEBI" id="CHEBI:30616"/>
        <dbReference type="ChEBI" id="CHEBI:43474"/>
        <dbReference type="ChEBI" id="CHEBI:456216"/>
        <dbReference type="EC" id="3.6.4.12"/>
    </reaction>
</comment>
<dbReference type="SUPFAM" id="SSF52540">
    <property type="entry name" value="P-loop containing nucleoside triphosphate hydrolases"/>
    <property type="match status" value="1"/>
</dbReference>
<dbReference type="InterPro" id="IPR012340">
    <property type="entry name" value="NA-bd_OB-fold"/>
</dbReference>
<feature type="region of interest" description="Disordered" evidence="7">
    <location>
        <begin position="289"/>
        <end position="324"/>
    </location>
</feature>
<dbReference type="EMBL" id="BRXU01000017">
    <property type="protein sequence ID" value="GLC56824.1"/>
    <property type="molecule type" value="Genomic_DNA"/>
</dbReference>
<evidence type="ECO:0000256" key="1">
    <source>
        <dbReference type="ARBA" id="ARBA00012551"/>
    </source>
</evidence>
<dbReference type="PANTHER" id="PTHR11630:SF48">
    <property type="entry name" value="DNA HELICASE MCM9"/>
    <property type="match status" value="1"/>
</dbReference>
<dbReference type="Pfam" id="PF00493">
    <property type="entry name" value="MCM"/>
    <property type="match status" value="1"/>
</dbReference>